<evidence type="ECO:0000313" key="3">
    <source>
        <dbReference type="EMBL" id="BES87612.1"/>
    </source>
</evidence>
<protein>
    <submittedName>
        <fullName evidence="3">Mitogen-activated protein kinase kinase kinase</fullName>
    </submittedName>
</protein>
<dbReference type="Gene3D" id="1.10.510.10">
    <property type="entry name" value="Transferase(Phosphotransferase) domain 1"/>
    <property type="match status" value="1"/>
</dbReference>
<gene>
    <name evidence="3" type="ORF">NTJ_00419</name>
</gene>
<name>A0ABN7A5W3_9HEMI</name>
<dbReference type="PANTHER" id="PTHR44329:SF304">
    <property type="entry name" value="MITOGEN-ACTIVATED PROTEIN KINASE KINASE KINASE 13-LIKE ISOFORM X1"/>
    <property type="match status" value="1"/>
</dbReference>
<reference evidence="3 4" key="1">
    <citation type="submission" date="2023-09" db="EMBL/GenBank/DDBJ databases">
        <title>Nesidiocoris tenuis whole genome shotgun sequence.</title>
        <authorList>
            <person name="Shibata T."/>
            <person name="Shimoda M."/>
            <person name="Kobayashi T."/>
            <person name="Uehara T."/>
        </authorList>
    </citation>
    <scope>NUCLEOTIDE SEQUENCE [LARGE SCALE GENOMIC DNA]</scope>
    <source>
        <strain evidence="3 4">Japan</strain>
    </source>
</reference>
<dbReference type="InterPro" id="IPR008271">
    <property type="entry name" value="Ser/Thr_kinase_AS"/>
</dbReference>
<feature type="region of interest" description="Disordered" evidence="1">
    <location>
        <begin position="521"/>
        <end position="579"/>
    </location>
</feature>
<feature type="compositionally biased region" description="Low complexity" evidence="1">
    <location>
        <begin position="747"/>
        <end position="757"/>
    </location>
</feature>
<feature type="region of interest" description="Disordered" evidence="1">
    <location>
        <begin position="678"/>
        <end position="757"/>
    </location>
</feature>
<dbReference type="InterPro" id="IPR011009">
    <property type="entry name" value="Kinase-like_dom_sf"/>
</dbReference>
<dbReference type="PANTHER" id="PTHR44329">
    <property type="entry name" value="SERINE/THREONINE-PROTEIN KINASE TNNI3K-RELATED"/>
    <property type="match status" value="1"/>
</dbReference>
<organism evidence="3 4">
    <name type="scientific">Nesidiocoris tenuis</name>
    <dbReference type="NCBI Taxonomy" id="355587"/>
    <lineage>
        <taxon>Eukaryota</taxon>
        <taxon>Metazoa</taxon>
        <taxon>Ecdysozoa</taxon>
        <taxon>Arthropoda</taxon>
        <taxon>Hexapoda</taxon>
        <taxon>Insecta</taxon>
        <taxon>Pterygota</taxon>
        <taxon>Neoptera</taxon>
        <taxon>Paraneoptera</taxon>
        <taxon>Hemiptera</taxon>
        <taxon>Heteroptera</taxon>
        <taxon>Panheteroptera</taxon>
        <taxon>Cimicomorpha</taxon>
        <taxon>Miridae</taxon>
        <taxon>Dicyphina</taxon>
        <taxon>Nesidiocoris</taxon>
    </lineage>
</organism>
<feature type="region of interest" description="Disordered" evidence="1">
    <location>
        <begin position="1"/>
        <end position="23"/>
    </location>
</feature>
<dbReference type="EMBL" id="AP028909">
    <property type="protein sequence ID" value="BES87612.1"/>
    <property type="molecule type" value="Genomic_DNA"/>
</dbReference>
<dbReference type="PROSITE" id="PS50011">
    <property type="entry name" value="PROTEIN_KINASE_DOM"/>
    <property type="match status" value="1"/>
</dbReference>
<dbReference type="PRINTS" id="PR00109">
    <property type="entry name" value="TYRKINASE"/>
</dbReference>
<dbReference type="Proteomes" id="UP001307889">
    <property type="component" value="Chromosome 1"/>
</dbReference>
<keyword evidence="4" id="KW-1185">Reference proteome</keyword>
<keyword evidence="3" id="KW-0418">Kinase</keyword>
<feature type="compositionally biased region" description="Acidic residues" evidence="1">
    <location>
        <begin position="736"/>
        <end position="746"/>
    </location>
</feature>
<proteinExistence type="predicted"/>
<dbReference type="InterPro" id="IPR000719">
    <property type="entry name" value="Prot_kinase_dom"/>
</dbReference>
<dbReference type="InterPro" id="IPR001245">
    <property type="entry name" value="Ser-Thr/Tyr_kinase_cat_dom"/>
</dbReference>
<evidence type="ECO:0000256" key="1">
    <source>
        <dbReference type="SAM" id="MobiDB-lite"/>
    </source>
</evidence>
<dbReference type="PROSITE" id="PS00108">
    <property type="entry name" value="PROTEIN_KINASE_ST"/>
    <property type="match status" value="1"/>
</dbReference>
<dbReference type="GO" id="GO:0016301">
    <property type="term" value="F:kinase activity"/>
    <property type="evidence" value="ECO:0007669"/>
    <property type="project" value="UniProtKB-KW"/>
</dbReference>
<sequence length="757" mass="84271">MHTPDEGTAAANSLPQAAIPNPDVPQNLTSSIKCIQEGLGEFNAVPVSKLDNVSCSSSDVTPDGDGGSSTAVERGWVDGLLGCLRPVLTIINKATSNEIKATKPDDWEIPFESISDLEWLGSGAQGAVFSGKLKNETVAVKKVREENETDIKHLRRLNHPNIVQFKGVCTQAPCYCIIMEYCPYGTLYNLLKEESAIPPDMVFEWAKQIAQGMQYLHSNKIIHRDLKSPNVLIGANKEMKISDFGTSRQWNEISTKMSFTGTIAWMAPEVIRNENCSEKVDIWSFGVVMWELLMCEIPYKDTDTSAIIWGVGNNTLQLPIPEGVPDGMKLIMKMCWQTKPKNRPSFKLIISHLEITLGQVSYLSNPKEYFRQQALWKQEVQGHMSKISSSKPSSFVKKEDESELIKKRKEELRHAQDVRLHYEKKLGRVNDLYTALAAAFIELDARERQLKMKEKTSSRKKRCPRSCAVPLEKYRSRDEEGNYVSALEFPNSPLQDEAITCTHYDGRGRFKTVIVPKREKASRTSRIRRAGITVIDPSIETSTEHESGVHVESPDGSRPPSYHSGDFALPGPSMTSSFTQTDDLRADDLQPMDLSSGASSRVCSRFVSPSDSVNGNMRDEIDGCQSEDGELNCTKLSDDDLEILGKKVSEILTNGNCIVMEDSSSEEPPGLPYSFELRRKSASRRPIGPGYRRRPLRSPPLPHSDEENTSERSHSRSSTLESNPPRMLKSSLSPVEDSDSSSDDASETTVASQIVVV</sequence>
<dbReference type="InterPro" id="IPR051681">
    <property type="entry name" value="Ser/Thr_Kinases-Pseudokinases"/>
</dbReference>
<feature type="compositionally biased region" description="Basic and acidic residues" evidence="1">
    <location>
        <begin position="703"/>
        <end position="714"/>
    </location>
</feature>
<feature type="compositionally biased region" description="Basic and acidic residues" evidence="1">
    <location>
        <begin position="542"/>
        <end position="555"/>
    </location>
</feature>
<evidence type="ECO:0000259" key="2">
    <source>
        <dbReference type="PROSITE" id="PS50011"/>
    </source>
</evidence>
<dbReference type="SUPFAM" id="SSF56112">
    <property type="entry name" value="Protein kinase-like (PK-like)"/>
    <property type="match status" value="1"/>
</dbReference>
<evidence type="ECO:0000313" key="4">
    <source>
        <dbReference type="Proteomes" id="UP001307889"/>
    </source>
</evidence>
<feature type="domain" description="Protein kinase" evidence="2">
    <location>
        <begin position="114"/>
        <end position="355"/>
    </location>
</feature>
<dbReference type="Pfam" id="PF07714">
    <property type="entry name" value="PK_Tyr_Ser-Thr"/>
    <property type="match status" value="1"/>
</dbReference>
<dbReference type="Gene3D" id="3.30.200.20">
    <property type="entry name" value="Phosphorylase Kinase, domain 1"/>
    <property type="match status" value="1"/>
</dbReference>
<dbReference type="SMART" id="SM00220">
    <property type="entry name" value="S_TKc"/>
    <property type="match status" value="1"/>
</dbReference>
<accession>A0ABN7A5W3</accession>
<keyword evidence="3" id="KW-0808">Transferase</keyword>